<sequence length="99" mass="11491">MSGVSHRSILDPFLYLLNTSDLPRHIVSKSEFYANDTKVYRNLEQDHGIIQADLNIITKWLLMLLPLNVEKCVVLHLEKTTQVCSTPFMAGFSRWFHLM</sequence>
<evidence type="ECO:0008006" key="3">
    <source>
        <dbReference type="Google" id="ProtNLM"/>
    </source>
</evidence>
<evidence type="ECO:0000313" key="2">
    <source>
        <dbReference type="Proteomes" id="UP001431783"/>
    </source>
</evidence>
<protein>
    <recommendedName>
        <fullName evidence="3">Reverse transcriptase</fullName>
    </recommendedName>
</protein>
<reference evidence="1 2" key="1">
    <citation type="submission" date="2023-03" db="EMBL/GenBank/DDBJ databases">
        <title>Genome insight into feeding habits of ladybird beetles.</title>
        <authorList>
            <person name="Li H.-S."/>
            <person name="Huang Y.-H."/>
            <person name="Pang H."/>
        </authorList>
    </citation>
    <scope>NUCLEOTIDE SEQUENCE [LARGE SCALE GENOMIC DNA]</scope>
    <source>
        <strain evidence="1">SYSU_2023b</strain>
        <tissue evidence="1">Whole body</tissue>
    </source>
</reference>
<dbReference type="AlphaFoldDB" id="A0AAW1V666"/>
<comment type="caution">
    <text evidence="1">The sequence shown here is derived from an EMBL/GenBank/DDBJ whole genome shotgun (WGS) entry which is preliminary data.</text>
</comment>
<gene>
    <name evidence="1" type="ORF">WA026_013493</name>
</gene>
<proteinExistence type="predicted"/>
<dbReference type="EMBL" id="JARQZJ010000127">
    <property type="protein sequence ID" value="KAK9891177.1"/>
    <property type="molecule type" value="Genomic_DNA"/>
</dbReference>
<organism evidence="1 2">
    <name type="scientific">Henosepilachna vigintioctopunctata</name>
    <dbReference type="NCBI Taxonomy" id="420089"/>
    <lineage>
        <taxon>Eukaryota</taxon>
        <taxon>Metazoa</taxon>
        <taxon>Ecdysozoa</taxon>
        <taxon>Arthropoda</taxon>
        <taxon>Hexapoda</taxon>
        <taxon>Insecta</taxon>
        <taxon>Pterygota</taxon>
        <taxon>Neoptera</taxon>
        <taxon>Endopterygota</taxon>
        <taxon>Coleoptera</taxon>
        <taxon>Polyphaga</taxon>
        <taxon>Cucujiformia</taxon>
        <taxon>Coccinelloidea</taxon>
        <taxon>Coccinellidae</taxon>
        <taxon>Epilachninae</taxon>
        <taxon>Epilachnini</taxon>
        <taxon>Henosepilachna</taxon>
    </lineage>
</organism>
<evidence type="ECO:0000313" key="1">
    <source>
        <dbReference type="EMBL" id="KAK9891177.1"/>
    </source>
</evidence>
<accession>A0AAW1V666</accession>
<dbReference type="Proteomes" id="UP001431783">
    <property type="component" value="Unassembled WGS sequence"/>
</dbReference>
<keyword evidence="2" id="KW-1185">Reference proteome</keyword>
<name>A0AAW1V666_9CUCU</name>